<keyword evidence="1" id="KW-0560">Oxidoreductase</keyword>
<feature type="region of interest" description="Disordered" evidence="2">
    <location>
        <begin position="325"/>
        <end position="347"/>
    </location>
</feature>
<feature type="domain" description="Vanillate O-demethylase oxygenase-like C-terminal catalytic" evidence="3">
    <location>
        <begin position="139"/>
        <end position="321"/>
    </location>
</feature>
<evidence type="ECO:0000313" key="5">
    <source>
        <dbReference type="Proteomes" id="UP000244930"/>
    </source>
</evidence>
<reference evidence="4 5" key="1">
    <citation type="submission" date="2017-06" db="EMBL/GenBank/DDBJ databases">
        <title>Azoarcus.</title>
        <authorList>
            <person name="Woo J.-H."/>
            <person name="Kim H.-S."/>
        </authorList>
    </citation>
    <scope>NUCLEOTIDE SEQUENCE [LARGE SCALE GENOMIC DNA]</scope>
    <source>
        <strain evidence="4 5">TSPY31</strain>
    </source>
</reference>
<dbReference type="PANTHER" id="PTHR21266">
    <property type="entry name" value="IRON-SULFUR DOMAIN CONTAINING PROTEIN"/>
    <property type="match status" value="1"/>
</dbReference>
<evidence type="ECO:0000256" key="2">
    <source>
        <dbReference type="SAM" id="MobiDB-lite"/>
    </source>
</evidence>
<dbReference type="SUPFAM" id="SSF55961">
    <property type="entry name" value="Bet v1-like"/>
    <property type="match status" value="1"/>
</dbReference>
<name>A0A2U8GL15_9RHOO</name>
<evidence type="ECO:0000313" key="4">
    <source>
        <dbReference type="EMBL" id="AWI74261.1"/>
    </source>
</evidence>
<dbReference type="InterPro" id="IPR050584">
    <property type="entry name" value="Cholesterol_7-desaturase"/>
</dbReference>
<dbReference type="EMBL" id="CP022187">
    <property type="protein sequence ID" value="AWI74261.1"/>
    <property type="molecule type" value="Genomic_DNA"/>
</dbReference>
<dbReference type="Gene3D" id="3.90.380.10">
    <property type="entry name" value="Naphthalene 1,2-dioxygenase Alpha Subunit, Chain A, domain 1"/>
    <property type="match status" value="1"/>
</dbReference>
<dbReference type="KEGG" id="acom:CEW83_02695"/>
<gene>
    <name evidence="4" type="ORF">CEW83_02695</name>
</gene>
<dbReference type="Pfam" id="PF19112">
    <property type="entry name" value="VanA_C"/>
    <property type="match status" value="1"/>
</dbReference>
<sequence length="347" mass="39445">MNEQVNQKTVPHEGEAISKRDWVPINLDLRDTWFPVAYSADVGSRPVRRVVHNQDVYLWRDGSAVRAAEFRPDRLEAMRSCASAFTGGSGRYPVVECYGYVWTWYGDPDHAQEELIPNIPFLPRDGQGIPRYTQRAVRFDAASPLSVENLIDLTHADFLHANAIGDGQSESDEVEVFSTSETVTRIRNVKQKSVAPVMRWIGGVRARYQDLRAVLHVHLRNSVCVSYPEFTPGYAIPNVQPFVPVGKHRSRVDQTNYTVHAPAPFRWLMPRISYVIQPQDNSVLRQQNARYFESTERRDLSSRFDGPGNRYRLLMARLAERQRQGDLSYGPDADPGADISEVLGFRG</sequence>
<proteinExistence type="predicted"/>
<evidence type="ECO:0000259" key="3">
    <source>
        <dbReference type="Pfam" id="PF19112"/>
    </source>
</evidence>
<evidence type="ECO:0000256" key="1">
    <source>
        <dbReference type="ARBA" id="ARBA00023002"/>
    </source>
</evidence>
<dbReference type="AlphaFoldDB" id="A0A2U8GL15"/>
<protein>
    <submittedName>
        <fullName evidence="4">Oxygenase</fullName>
    </submittedName>
</protein>
<dbReference type="RefSeq" id="WP_108947969.1">
    <property type="nucleotide sequence ID" value="NZ_CP022187.1"/>
</dbReference>
<dbReference type="InterPro" id="IPR044043">
    <property type="entry name" value="VanA_C_cat"/>
</dbReference>
<accession>A0A2U8GL15</accession>
<keyword evidence="5" id="KW-1185">Reference proteome</keyword>
<dbReference type="GO" id="GO:0016491">
    <property type="term" value="F:oxidoreductase activity"/>
    <property type="evidence" value="ECO:0007669"/>
    <property type="project" value="UniProtKB-KW"/>
</dbReference>
<organism evidence="4 5">
    <name type="scientific">Parazoarcus communis</name>
    <dbReference type="NCBI Taxonomy" id="41977"/>
    <lineage>
        <taxon>Bacteria</taxon>
        <taxon>Pseudomonadati</taxon>
        <taxon>Pseudomonadota</taxon>
        <taxon>Betaproteobacteria</taxon>
        <taxon>Rhodocyclales</taxon>
        <taxon>Zoogloeaceae</taxon>
        <taxon>Parazoarcus</taxon>
    </lineage>
</organism>
<dbReference type="Proteomes" id="UP000244930">
    <property type="component" value="Chromosome"/>
</dbReference>
<dbReference type="PANTHER" id="PTHR21266:SF60">
    <property type="entry name" value="3-KETOSTEROID-9-ALPHA-MONOOXYGENASE, OXYGENASE COMPONENT"/>
    <property type="match status" value="1"/>
</dbReference>